<evidence type="ECO:0000313" key="2">
    <source>
        <dbReference type="EMBL" id="MCM2679018.1"/>
    </source>
</evidence>
<feature type="transmembrane region" description="Helical" evidence="1">
    <location>
        <begin position="6"/>
        <end position="22"/>
    </location>
</feature>
<proteinExistence type="predicted"/>
<dbReference type="Proteomes" id="UP001165393">
    <property type="component" value="Unassembled WGS sequence"/>
</dbReference>
<keyword evidence="1" id="KW-0812">Transmembrane</keyword>
<keyword evidence="1" id="KW-1133">Transmembrane helix</keyword>
<dbReference type="RefSeq" id="WP_251260386.1">
    <property type="nucleotide sequence ID" value="NZ_JAMQGP010000002.1"/>
</dbReference>
<protein>
    <submittedName>
        <fullName evidence="2">DUF3301 domain-containing protein</fullName>
    </submittedName>
</protein>
<dbReference type="InterPro" id="IPR021732">
    <property type="entry name" value="DUF3301"/>
</dbReference>
<dbReference type="AlphaFoldDB" id="A0AA41W5R2"/>
<organism evidence="2 3">
    <name type="scientific">Echinimonas agarilytica</name>
    <dbReference type="NCBI Taxonomy" id="1215918"/>
    <lineage>
        <taxon>Bacteria</taxon>
        <taxon>Pseudomonadati</taxon>
        <taxon>Pseudomonadota</taxon>
        <taxon>Gammaproteobacteria</taxon>
        <taxon>Alteromonadales</taxon>
        <taxon>Echinimonadaceae</taxon>
        <taxon>Echinimonas</taxon>
    </lineage>
</organism>
<comment type="caution">
    <text evidence="2">The sequence shown here is derived from an EMBL/GenBank/DDBJ whole genome shotgun (WGS) entry which is preliminary data.</text>
</comment>
<name>A0AA41W5R2_9GAMM</name>
<evidence type="ECO:0000256" key="1">
    <source>
        <dbReference type="SAM" id="Phobius"/>
    </source>
</evidence>
<accession>A0AA41W5R2</accession>
<keyword evidence="1" id="KW-0472">Membrane</keyword>
<reference evidence="2 3" key="1">
    <citation type="journal article" date="2013" name="Antonie Van Leeuwenhoek">
        <title>Echinimonas agarilytica gen. nov., sp. nov., a new gammaproteobacterium isolated from the sea urchin Strongylocentrotus intermedius.</title>
        <authorList>
            <person name="Nedashkovskaya O.I."/>
            <person name="Stenkova A.M."/>
            <person name="Zhukova N.V."/>
            <person name="Van Trappen S."/>
            <person name="Lee J.S."/>
            <person name="Kim S.B."/>
        </authorList>
    </citation>
    <scope>NUCLEOTIDE SEQUENCE [LARGE SCALE GENOMIC DNA]</scope>
    <source>
        <strain evidence="2 3">KMM 6351</strain>
    </source>
</reference>
<keyword evidence="3" id="KW-1185">Reference proteome</keyword>
<sequence>MVFDLTTVIILMLIGAVATIWWKSKEAQERALLAARAYCKSMGLQLLDECVIQSNWEISRAEDGRRCFIRRYQFEFTSTGHERYFGEVIMKGQRLQNVHVEPHRVSQ</sequence>
<dbReference type="Pfam" id="PF11743">
    <property type="entry name" value="DUF3301"/>
    <property type="match status" value="1"/>
</dbReference>
<evidence type="ECO:0000313" key="3">
    <source>
        <dbReference type="Proteomes" id="UP001165393"/>
    </source>
</evidence>
<dbReference type="EMBL" id="JAMQGP010000002">
    <property type="protein sequence ID" value="MCM2679018.1"/>
    <property type="molecule type" value="Genomic_DNA"/>
</dbReference>
<gene>
    <name evidence="2" type="ORF">NAF29_04915</name>
</gene>